<proteinExistence type="predicted"/>
<evidence type="ECO:0000313" key="2">
    <source>
        <dbReference type="EMBL" id="MBR0669974.1"/>
    </source>
</evidence>
<dbReference type="AlphaFoldDB" id="A0A9X9WS45"/>
<dbReference type="NCBIfam" id="TIGR02217">
    <property type="entry name" value="chp_TIGR02217"/>
    <property type="match status" value="1"/>
</dbReference>
<dbReference type="Pfam" id="PF09343">
    <property type="entry name" value="DUF2460"/>
    <property type="match status" value="1"/>
</dbReference>
<reference evidence="2" key="2">
    <citation type="journal article" date="2021" name="Syst. Appl. Microbiol.">
        <title>Roseomonas hellenica sp. nov., isolated from roots of wild-growing Alkanna tinctoria.</title>
        <authorList>
            <person name="Rat A."/>
            <person name="Naranjo H.D."/>
            <person name="Lebbe L."/>
            <person name="Cnockaert M."/>
            <person name="Krigas N."/>
            <person name="Grigoriadou K."/>
            <person name="Maloupa E."/>
            <person name="Willems A."/>
        </authorList>
    </citation>
    <scope>NUCLEOTIDE SEQUENCE</scope>
    <source>
        <strain evidence="2">LMG 31231</strain>
    </source>
</reference>
<organism evidence="2 3">
    <name type="scientific">Neoroseomonas soli</name>
    <dbReference type="NCBI Taxonomy" id="1081025"/>
    <lineage>
        <taxon>Bacteria</taxon>
        <taxon>Pseudomonadati</taxon>
        <taxon>Pseudomonadota</taxon>
        <taxon>Alphaproteobacteria</taxon>
        <taxon>Acetobacterales</taxon>
        <taxon>Acetobacteraceae</taxon>
        <taxon>Neoroseomonas</taxon>
    </lineage>
</organism>
<evidence type="ECO:0000259" key="1">
    <source>
        <dbReference type="Pfam" id="PF09343"/>
    </source>
</evidence>
<dbReference type="InterPro" id="IPR011740">
    <property type="entry name" value="DUF2460"/>
</dbReference>
<feature type="domain" description="DUF2460" evidence="1">
    <location>
        <begin position="4"/>
        <end position="205"/>
    </location>
</feature>
<name>A0A9X9WS45_9PROT</name>
<dbReference type="Proteomes" id="UP001138751">
    <property type="component" value="Unassembled WGS sequence"/>
</dbReference>
<dbReference type="RefSeq" id="WP_211860350.1">
    <property type="nucleotide sequence ID" value="NZ_JAAEDM010000003.1"/>
</dbReference>
<gene>
    <name evidence="2" type="ORF">GXW76_02200</name>
</gene>
<evidence type="ECO:0000313" key="3">
    <source>
        <dbReference type="Proteomes" id="UP001138751"/>
    </source>
</evidence>
<accession>A0A9X9WS45</accession>
<comment type="caution">
    <text evidence="2">The sequence shown here is derived from an EMBL/GenBank/DDBJ whole genome shotgun (WGS) entry which is preliminary data.</text>
</comment>
<reference evidence="2" key="1">
    <citation type="submission" date="2020-01" db="EMBL/GenBank/DDBJ databases">
        <authorList>
            <person name="Rat A."/>
        </authorList>
    </citation>
    <scope>NUCLEOTIDE SEQUENCE</scope>
    <source>
        <strain evidence="2">LMG 31231</strain>
    </source>
</reference>
<keyword evidence="3" id="KW-1185">Reference proteome</keyword>
<sequence>MAFHDVRFPDRIAEGAEGGPEFSTSVIVSSGGHEQRQGNWSAGRGRWNVATGLQDDNDLAVLIAFFRARAGRLHAFRFKDWSDYQLDRQVIGTTGGGDATWQILRTYTSGPTSVTRNITRPVAGTVRCWVNGTERSLGTGPSQFQVNLATGVITLGSALAGTTGQAIEAACEFDVPARFDTDVLPLRLTAFQIGEWSDIPVVEIRE</sequence>
<dbReference type="EMBL" id="JAAEDM010000003">
    <property type="protein sequence ID" value="MBR0669974.1"/>
    <property type="molecule type" value="Genomic_DNA"/>
</dbReference>
<protein>
    <submittedName>
        <fullName evidence="2">DUF2460 domain-containing protein</fullName>
    </submittedName>
</protein>